<dbReference type="PANTHER" id="PTHR13114:SF7">
    <property type="entry name" value="MEDIATOR OF RNA POLYMERASE II TRANSCRIPTION SUBUNIT 17"/>
    <property type="match status" value="1"/>
</dbReference>
<dbReference type="VEuPathDB" id="FungiDB:DIURU_002552"/>
<proteinExistence type="inferred from homology"/>
<evidence type="ECO:0000256" key="4">
    <source>
        <dbReference type="ARBA" id="ARBA00023015"/>
    </source>
</evidence>
<evidence type="ECO:0000256" key="6">
    <source>
        <dbReference type="ARBA" id="ARBA00023242"/>
    </source>
</evidence>
<gene>
    <name evidence="8" type="primary">MED17</name>
    <name evidence="10" type="ORF">DIURU_002552</name>
</gene>
<dbReference type="GO" id="GO:0006357">
    <property type="term" value="P:regulation of transcription by RNA polymerase II"/>
    <property type="evidence" value="ECO:0007669"/>
    <property type="project" value="InterPro"/>
</dbReference>
<comment type="similarity">
    <text evidence="2 8">Belongs to the Mediator complex subunit 17 family.</text>
</comment>
<sequence>MCSTDNLSLAELIPRILFERRSFLDITEASLEQEIEQGQTPEETEVYPLTPQEDDSEDPLERFNRQTMDLTKNINSALNETQLSLDFVSLLLSSIRQSDKMTISPHLQKNVPMGSLSSDRLVKNSSSTDSSSELDKDGQRVGRGWKMESHQKVIDLFSQSHKDLSAQLEKEKQYWSQVNVVVSNREVLFKTREPDSNQRAIGVKYGYGDSGSSYHDKGLAILRKVDDTGEVKFTPVTSSNRVIEKTFKYVRVRILSKIDGIYSLTGQSQFKYEAHEAGSGLIYDIDKARYFLFEEDLFYQLTREAKTLINYNVNIISDKIILEVNDEIIEFESVAYDEATADDLDYSNVNQYSSINNVKCQKILVYLKIMLCCYYKYNLSLKQKMPTTLTKWKQSHSHPLILRPLLGNIRHELDVNRIVDILHKELGEFNPEIKAEKYTNLEVSRPRATGDNPFQKSVERPHSRVTAVVSHATNQQKLKIQIELTTNENFVNLIMKLNITKFPDAESMNKNLNGVNALAMSFNDFNDIGECLGWLVRNFVDE</sequence>
<feature type="region of interest" description="Disordered" evidence="9">
    <location>
        <begin position="34"/>
        <end position="59"/>
    </location>
</feature>
<dbReference type="GO" id="GO:0003712">
    <property type="term" value="F:transcription coregulator activity"/>
    <property type="evidence" value="ECO:0007669"/>
    <property type="project" value="InterPro"/>
</dbReference>
<evidence type="ECO:0000256" key="8">
    <source>
        <dbReference type="RuleBase" id="RU364140"/>
    </source>
</evidence>
<dbReference type="PANTHER" id="PTHR13114">
    <property type="entry name" value="MEDIATOR OF RNA POLYMERASE II TRANSCRIPTION SUBUNIT 17"/>
    <property type="match status" value="1"/>
</dbReference>
<dbReference type="AlphaFoldDB" id="A0A642UUC2"/>
<name>A0A642UUC2_DIURU</name>
<dbReference type="GO" id="GO:0070847">
    <property type="term" value="C:core mediator complex"/>
    <property type="evidence" value="ECO:0007669"/>
    <property type="project" value="TreeGrafter"/>
</dbReference>
<comment type="function">
    <text evidence="8">Component of the Mediator complex, a coactivator involved in the regulated transcription of nearly all RNA polymerase II-dependent genes. Mediator functions as a bridge to convey information from gene-specific regulatory proteins to the basal RNA polymerase II transcription machinery. Mediator is recruited to promoters by direct interactions with regulatory proteins and serves as a scaffold for the assembly of a functional preinitiation complex with RNA polymerase II and the general transcription factors.</text>
</comment>
<dbReference type="Pfam" id="PF10156">
    <property type="entry name" value="Med17"/>
    <property type="match status" value="1"/>
</dbReference>
<dbReference type="Proteomes" id="UP000449547">
    <property type="component" value="Unassembled WGS sequence"/>
</dbReference>
<reference evidence="10 11" key="1">
    <citation type="submission" date="2019-07" db="EMBL/GenBank/DDBJ databases">
        <title>Genome assembly of two rare yeast pathogens: Diutina rugosa and Trichomonascus ciferrii.</title>
        <authorList>
            <person name="Mixao V."/>
            <person name="Saus E."/>
            <person name="Hansen A."/>
            <person name="Lass-Flor C."/>
            <person name="Gabaldon T."/>
        </authorList>
    </citation>
    <scope>NUCLEOTIDE SEQUENCE [LARGE SCALE GENOMIC DNA]</scope>
    <source>
        <strain evidence="10 11">CBS 613</strain>
    </source>
</reference>
<protein>
    <recommendedName>
        <fullName evidence="3 8">Mediator of RNA polymerase II transcription subunit 17</fullName>
    </recommendedName>
    <alternativeName>
        <fullName evidence="7 8">Mediator complex subunit 17</fullName>
    </alternativeName>
</protein>
<keyword evidence="8" id="KW-0010">Activator</keyword>
<feature type="region of interest" description="Disordered" evidence="9">
    <location>
        <begin position="103"/>
        <end position="143"/>
    </location>
</feature>
<comment type="subunit">
    <text evidence="8">Component of the Mediator complex.</text>
</comment>
<evidence type="ECO:0000256" key="3">
    <source>
        <dbReference type="ARBA" id="ARBA00019610"/>
    </source>
</evidence>
<evidence type="ECO:0000256" key="5">
    <source>
        <dbReference type="ARBA" id="ARBA00023163"/>
    </source>
</evidence>
<evidence type="ECO:0000256" key="9">
    <source>
        <dbReference type="SAM" id="MobiDB-lite"/>
    </source>
</evidence>
<evidence type="ECO:0000313" key="10">
    <source>
        <dbReference type="EMBL" id="KAA8903124.1"/>
    </source>
</evidence>
<dbReference type="EMBL" id="SWFT01000072">
    <property type="protein sequence ID" value="KAA8903124.1"/>
    <property type="molecule type" value="Genomic_DNA"/>
</dbReference>
<comment type="subcellular location">
    <subcellularLocation>
        <location evidence="1 8">Nucleus</location>
    </subcellularLocation>
</comment>
<dbReference type="OrthoDB" id="5319830at2759"/>
<evidence type="ECO:0000256" key="7">
    <source>
        <dbReference type="ARBA" id="ARBA00032014"/>
    </source>
</evidence>
<evidence type="ECO:0000256" key="1">
    <source>
        <dbReference type="ARBA" id="ARBA00004123"/>
    </source>
</evidence>
<accession>A0A642UUC2</accession>
<dbReference type="GO" id="GO:0016592">
    <property type="term" value="C:mediator complex"/>
    <property type="evidence" value="ECO:0007669"/>
    <property type="project" value="InterPro"/>
</dbReference>
<keyword evidence="6 8" id="KW-0539">Nucleus</keyword>
<evidence type="ECO:0000313" key="11">
    <source>
        <dbReference type="Proteomes" id="UP000449547"/>
    </source>
</evidence>
<feature type="compositionally biased region" description="Basic and acidic residues" evidence="9">
    <location>
        <begin position="133"/>
        <end position="143"/>
    </location>
</feature>
<keyword evidence="11" id="KW-1185">Reference proteome</keyword>
<organism evidence="10 11">
    <name type="scientific">Diutina rugosa</name>
    <name type="common">Yeast</name>
    <name type="synonym">Candida rugosa</name>
    <dbReference type="NCBI Taxonomy" id="5481"/>
    <lineage>
        <taxon>Eukaryota</taxon>
        <taxon>Fungi</taxon>
        <taxon>Dikarya</taxon>
        <taxon>Ascomycota</taxon>
        <taxon>Saccharomycotina</taxon>
        <taxon>Pichiomycetes</taxon>
        <taxon>Debaryomycetaceae</taxon>
        <taxon>Diutina</taxon>
    </lineage>
</organism>
<keyword evidence="5 8" id="KW-0804">Transcription</keyword>
<comment type="caution">
    <text evidence="10">The sequence shown here is derived from an EMBL/GenBank/DDBJ whole genome shotgun (WGS) entry which is preliminary data.</text>
</comment>
<dbReference type="OMA" id="AAETKYW"/>
<dbReference type="Gene3D" id="6.10.250.2620">
    <property type="match status" value="1"/>
</dbReference>
<evidence type="ECO:0000256" key="2">
    <source>
        <dbReference type="ARBA" id="ARBA00005635"/>
    </source>
</evidence>
<keyword evidence="4 8" id="KW-0805">Transcription regulation</keyword>
<dbReference type="InterPro" id="IPR019313">
    <property type="entry name" value="Mediator_Med17"/>
</dbReference>